<protein>
    <recommendedName>
        <fullName evidence="4">DUF2512 domain-containing protein</fullName>
    </recommendedName>
</protein>
<keyword evidence="1" id="KW-1133">Transmembrane helix</keyword>
<organism evidence="2 3">
    <name type="scientific">Kyrpidia spormannii</name>
    <dbReference type="NCBI Taxonomy" id="2055160"/>
    <lineage>
        <taxon>Bacteria</taxon>
        <taxon>Bacillati</taxon>
        <taxon>Bacillota</taxon>
        <taxon>Bacilli</taxon>
        <taxon>Bacillales</taxon>
        <taxon>Alicyclobacillaceae</taxon>
        <taxon>Kyrpidia</taxon>
    </lineage>
</organism>
<feature type="transmembrane region" description="Helical" evidence="1">
    <location>
        <begin position="61"/>
        <end position="82"/>
    </location>
</feature>
<dbReference type="RefSeq" id="WP_170086060.1">
    <property type="nucleotide sequence ID" value="NZ_CP047971.1"/>
</dbReference>
<evidence type="ECO:0000313" key="3">
    <source>
        <dbReference type="Proteomes" id="UP000502196"/>
    </source>
</evidence>
<evidence type="ECO:0008006" key="4">
    <source>
        <dbReference type="Google" id="ProtNLM"/>
    </source>
</evidence>
<feature type="transmembrane region" description="Helical" evidence="1">
    <location>
        <begin position="31"/>
        <end position="49"/>
    </location>
</feature>
<accession>A0A6F9ECP2</accession>
<gene>
    <name evidence="2" type="ORF">COOX1_2519</name>
</gene>
<keyword evidence="1" id="KW-0472">Membrane</keyword>
<keyword evidence="1" id="KW-0812">Transmembrane</keyword>
<dbReference type="InterPro" id="IPR019649">
    <property type="entry name" value="DUF2512"/>
</dbReference>
<reference evidence="2 3" key="1">
    <citation type="submission" date="2020-04" db="EMBL/GenBank/DDBJ databases">
        <authorList>
            <person name="Hogendoorn C."/>
        </authorList>
    </citation>
    <scope>NUCLEOTIDE SEQUENCE [LARGE SCALE GENOMIC DNA]</scope>
    <source>
        <strain evidence="2">COOX1</strain>
    </source>
</reference>
<dbReference type="AlphaFoldDB" id="A0A6F9ECP2"/>
<feature type="transmembrane region" description="Helical" evidence="1">
    <location>
        <begin position="88"/>
        <end position="111"/>
    </location>
</feature>
<dbReference type="Pfam" id="PF10710">
    <property type="entry name" value="DUF2512"/>
    <property type="match status" value="1"/>
</dbReference>
<sequence>MRALMIGFWRVAAAFASLWFIQLFFPLYGSFWLVHLVAGTVVLAGVGYWTDRYVILRWNGFVAAAVDFVLAWATVYLVYAIFPGAVITVTFALLVAWLYAFVELLVHYWVYRREDWEGPDRAEAKQPGP</sequence>
<feature type="transmembrane region" description="Helical" evidence="1">
    <location>
        <begin position="7"/>
        <end position="25"/>
    </location>
</feature>
<evidence type="ECO:0000256" key="1">
    <source>
        <dbReference type="SAM" id="Phobius"/>
    </source>
</evidence>
<dbReference type="Proteomes" id="UP000502196">
    <property type="component" value="Chromosome"/>
</dbReference>
<name>A0A6F9ECP2_9BACL</name>
<evidence type="ECO:0000313" key="2">
    <source>
        <dbReference type="EMBL" id="CAB3394643.1"/>
    </source>
</evidence>
<proteinExistence type="predicted"/>
<dbReference type="EMBL" id="LR792683">
    <property type="protein sequence ID" value="CAB3394643.1"/>
    <property type="molecule type" value="Genomic_DNA"/>
</dbReference>